<accession>A0ABN2UUF8</accession>
<dbReference type="SUPFAM" id="SSF88659">
    <property type="entry name" value="Sigma3 and sigma4 domains of RNA polymerase sigma factors"/>
    <property type="match status" value="1"/>
</dbReference>
<dbReference type="InterPro" id="IPR032710">
    <property type="entry name" value="NTF2-like_dom_sf"/>
</dbReference>
<evidence type="ECO:0000256" key="4">
    <source>
        <dbReference type="ARBA" id="ARBA00023082"/>
    </source>
</evidence>
<protein>
    <submittedName>
        <fullName evidence="8">RNA polymerase sigma-70 factor</fullName>
    </submittedName>
</protein>
<dbReference type="InterPro" id="IPR013325">
    <property type="entry name" value="RNA_pol_sigma_r2"/>
</dbReference>
<dbReference type="SUPFAM" id="SSF88946">
    <property type="entry name" value="Sigma2 domain of RNA polymerase sigma factors"/>
    <property type="match status" value="1"/>
</dbReference>
<evidence type="ECO:0000313" key="9">
    <source>
        <dbReference type="Proteomes" id="UP001500751"/>
    </source>
</evidence>
<dbReference type="InterPro" id="IPR013249">
    <property type="entry name" value="RNA_pol_sigma70_r4_t2"/>
</dbReference>
<gene>
    <name evidence="8" type="ORF">GCM10009839_52520</name>
</gene>
<keyword evidence="3" id="KW-0805">Transcription regulation</keyword>
<feature type="domain" description="RNA polymerase sigma-70 region 2" evidence="6">
    <location>
        <begin position="19"/>
        <end position="77"/>
    </location>
</feature>
<dbReference type="Gene3D" id="1.10.1740.10">
    <property type="match status" value="1"/>
</dbReference>
<evidence type="ECO:0000259" key="7">
    <source>
        <dbReference type="Pfam" id="PF08281"/>
    </source>
</evidence>
<dbReference type="RefSeq" id="WP_344668312.1">
    <property type="nucleotide sequence ID" value="NZ_BAAAQN010000034.1"/>
</dbReference>
<evidence type="ECO:0000256" key="3">
    <source>
        <dbReference type="ARBA" id="ARBA00023015"/>
    </source>
</evidence>
<organism evidence="8 9">
    <name type="scientific">Catenulispora yoronensis</name>
    <dbReference type="NCBI Taxonomy" id="450799"/>
    <lineage>
        <taxon>Bacteria</taxon>
        <taxon>Bacillati</taxon>
        <taxon>Actinomycetota</taxon>
        <taxon>Actinomycetes</taxon>
        <taxon>Catenulisporales</taxon>
        <taxon>Catenulisporaceae</taxon>
        <taxon>Catenulispora</taxon>
    </lineage>
</organism>
<comment type="caution">
    <text evidence="8">The sequence shown here is derived from an EMBL/GenBank/DDBJ whole genome shotgun (WGS) entry which is preliminary data.</text>
</comment>
<dbReference type="Gene3D" id="1.10.10.10">
    <property type="entry name" value="Winged helix-like DNA-binding domain superfamily/Winged helix DNA-binding domain"/>
    <property type="match status" value="1"/>
</dbReference>
<dbReference type="PANTHER" id="PTHR30173:SF36">
    <property type="entry name" value="ECF RNA POLYMERASE SIGMA FACTOR SIGJ"/>
    <property type="match status" value="1"/>
</dbReference>
<evidence type="ECO:0000259" key="6">
    <source>
        <dbReference type="Pfam" id="PF04542"/>
    </source>
</evidence>
<feature type="domain" description="RNA polymerase sigma factor 70 region 4 type 2" evidence="7">
    <location>
        <begin position="128"/>
        <end position="175"/>
    </location>
</feature>
<dbReference type="Pfam" id="PF08281">
    <property type="entry name" value="Sigma70_r4_2"/>
    <property type="match status" value="1"/>
</dbReference>
<dbReference type="SUPFAM" id="SSF54427">
    <property type="entry name" value="NTF2-like"/>
    <property type="match status" value="1"/>
</dbReference>
<dbReference type="InterPro" id="IPR013324">
    <property type="entry name" value="RNA_pol_sigma_r3/r4-like"/>
</dbReference>
<dbReference type="Pfam" id="PF04542">
    <property type="entry name" value="Sigma70_r2"/>
    <property type="match status" value="1"/>
</dbReference>
<keyword evidence="9" id="KW-1185">Reference proteome</keyword>
<proteinExistence type="inferred from homology"/>
<keyword evidence="5" id="KW-0804">Transcription</keyword>
<comment type="subunit">
    <text evidence="2">Interacts transiently with the RNA polymerase catalytic core formed by RpoA, RpoB, RpoC and RpoZ (2 alpha, 1 beta, 1 beta' and 1 omega subunit) to form the RNA polymerase holoenzyme that can initiate transcription.</text>
</comment>
<dbReference type="InterPro" id="IPR007627">
    <property type="entry name" value="RNA_pol_sigma70_r2"/>
</dbReference>
<dbReference type="InterPro" id="IPR014284">
    <property type="entry name" value="RNA_pol_sigma-70_dom"/>
</dbReference>
<evidence type="ECO:0000256" key="2">
    <source>
        <dbReference type="ARBA" id="ARBA00011344"/>
    </source>
</evidence>
<evidence type="ECO:0000256" key="5">
    <source>
        <dbReference type="ARBA" id="ARBA00023163"/>
    </source>
</evidence>
<dbReference type="NCBIfam" id="TIGR02937">
    <property type="entry name" value="sigma70-ECF"/>
    <property type="match status" value="1"/>
</dbReference>
<comment type="similarity">
    <text evidence="1">Belongs to the sigma-70 factor family. ECF subfamily.</text>
</comment>
<dbReference type="InterPro" id="IPR036388">
    <property type="entry name" value="WH-like_DNA-bd_sf"/>
</dbReference>
<dbReference type="EMBL" id="BAAAQN010000034">
    <property type="protein sequence ID" value="GAA2042992.1"/>
    <property type="molecule type" value="Genomic_DNA"/>
</dbReference>
<dbReference type="PANTHER" id="PTHR30173">
    <property type="entry name" value="SIGMA 19 FACTOR"/>
    <property type="match status" value="1"/>
</dbReference>
<reference evidence="8 9" key="1">
    <citation type="journal article" date="2019" name="Int. J. Syst. Evol. Microbiol.">
        <title>The Global Catalogue of Microorganisms (GCM) 10K type strain sequencing project: providing services to taxonomists for standard genome sequencing and annotation.</title>
        <authorList>
            <consortium name="The Broad Institute Genomics Platform"/>
            <consortium name="The Broad Institute Genome Sequencing Center for Infectious Disease"/>
            <person name="Wu L."/>
            <person name="Ma J."/>
        </authorList>
    </citation>
    <scope>NUCLEOTIDE SEQUENCE [LARGE SCALE GENOMIC DNA]</scope>
    <source>
        <strain evidence="8 9">JCM 16014</strain>
    </source>
</reference>
<name>A0ABN2UUF8_9ACTN</name>
<dbReference type="Proteomes" id="UP001500751">
    <property type="component" value="Unassembled WGS sequence"/>
</dbReference>
<dbReference type="InterPro" id="IPR052704">
    <property type="entry name" value="ECF_Sigma-70_Domain"/>
</dbReference>
<sequence length="337" mass="37433">MSDADNPPDRLDEATQAFLDHRELIFSIVYDMLGLLQDTEDVLQEVWLSWQARCQSPAEPVLNARAYLVRMAVNQAMARQVSIRRRREAYVGPWLPEPLLTEQVEHLPGGEADASAEVVERTEAVSIALLVVLETLTPLERAVFVLHDVFGFQHTEIAVILDRSPSAIRQLAHRAHEHVQARRPRFRIEPRVRREATERFLAAAIGGDLPGLMEILAPNVTVWTDGGGRIRRTIPRPIHGREKASKFICAVASKDLAGVEIRYRQVNGDPTAVIYSEGSPLAVMVLDLAPGGGQVTAVYTVTNPEKLTGVIKDVVGEAMTTSEREQGVRTENSEDMR</sequence>
<keyword evidence="4" id="KW-0731">Sigma factor</keyword>
<evidence type="ECO:0000313" key="8">
    <source>
        <dbReference type="EMBL" id="GAA2042992.1"/>
    </source>
</evidence>
<evidence type="ECO:0000256" key="1">
    <source>
        <dbReference type="ARBA" id="ARBA00010641"/>
    </source>
</evidence>